<keyword evidence="3" id="KW-1185">Reference proteome</keyword>
<name>A0ABS7VY26_STROV</name>
<feature type="compositionally biased region" description="Low complexity" evidence="1">
    <location>
        <begin position="84"/>
        <end position="97"/>
    </location>
</feature>
<protein>
    <recommendedName>
        <fullName evidence="4">TIGR02678 family protein</fullName>
    </recommendedName>
</protein>
<evidence type="ECO:0000313" key="2">
    <source>
        <dbReference type="EMBL" id="MBZ6149910.1"/>
    </source>
</evidence>
<feature type="compositionally biased region" description="Pro residues" evidence="1">
    <location>
        <begin position="61"/>
        <end position="77"/>
    </location>
</feature>
<proteinExistence type="predicted"/>
<dbReference type="RefSeq" id="WP_224227741.1">
    <property type="nucleotide sequence ID" value="NZ_JAHSSQ010000002.1"/>
</dbReference>
<evidence type="ECO:0000256" key="1">
    <source>
        <dbReference type="SAM" id="MobiDB-lite"/>
    </source>
</evidence>
<evidence type="ECO:0000313" key="3">
    <source>
        <dbReference type="Proteomes" id="UP000758701"/>
    </source>
</evidence>
<reference evidence="2 3" key="1">
    <citation type="submission" date="2021-06" db="EMBL/GenBank/DDBJ databases">
        <title>Ecological speciation of a Streptomyces species isolated from different habitats and geographic origins.</title>
        <authorList>
            <person name="Wang J."/>
        </authorList>
    </citation>
    <scope>NUCLEOTIDE SEQUENCE [LARGE SCALE GENOMIC DNA]</scope>
    <source>
        <strain evidence="2 3">FXJ8.012</strain>
    </source>
</reference>
<sequence>MSAGTGGRGELFADGTDGDRTAAAAAAGAGGGTRRAAAAGAGRGTTGGRVTAVTFSDRAPGPSPAAAPASPVPPGAPPRRDGSAPVPRARTAAPGAAPRRRERGREKKPWGKIAQRIVPYDLQPDVLRQELVDLGNEFRAYQRSPEPDLAVLAELHDRKARAFAAWATVADDASLREEAERAEAAARTTREMNANRLGLAPDGDGPVIERLLTRAQGAHGRSVLEYVRVHAPLPTAQARLAVLMLTLRSARAGTGNVTGQDLGGWLQGDAERVLEQLVDAGWLRLPDEVGAADVLDARPEEPVQVTVPSLLLDAPRPFSFGKVTRARLSGWAQRAVGDRKLRKKKSGAATRLLAVYTAAHSRPDGRLGGAGEDEGLGLDAVAGLCGLPPGDVAEHAGLLVAADWLADGEVVEGRLRGRLAERVLPLSGLL</sequence>
<dbReference type="Proteomes" id="UP000758701">
    <property type="component" value="Unassembled WGS sequence"/>
</dbReference>
<gene>
    <name evidence="2" type="ORF">KVH32_01850</name>
</gene>
<dbReference type="EMBL" id="JAHSTP010000001">
    <property type="protein sequence ID" value="MBZ6149910.1"/>
    <property type="molecule type" value="Genomic_DNA"/>
</dbReference>
<feature type="region of interest" description="Disordered" evidence="1">
    <location>
        <begin position="1"/>
        <end position="110"/>
    </location>
</feature>
<accession>A0ABS7VY26</accession>
<organism evidence="2 3">
    <name type="scientific">Streptomyces olivaceus</name>
    <dbReference type="NCBI Taxonomy" id="47716"/>
    <lineage>
        <taxon>Bacteria</taxon>
        <taxon>Bacillati</taxon>
        <taxon>Actinomycetota</taxon>
        <taxon>Actinomycetes</taxon>
        <taxon>Kitasatosporales</taxon>
        <taxon>Streptomycetaceae</taxon>
        <taxon>Streptomyces</taxon>
    </lineage>
</organism>
<comment type="caution">
    <text evidence="2">The sequence shown here is derived from an EMBL/GenBank/DDBJ whole genome shotgun (WGS) entry which is preliminary data.</text>
</comment>
<evidence type="ECO:0008006" key="4">
    <source>
        <dbReference type="Google" id="ProtNLM"/>
    </source>
</evidence>